<comment type="cofactor">
    <cofactor evidence="1">
        <name>heme</name>
        <dbReference type="ChEBI" id="CHEBI:30413"/>
    </cofactor>
</comment>
<dbReference type="HOGENOM" id="CLU_018012_5_1_1"/>
<keyword evidence="4" id="KW-0479">Metal-binding</keyword>
<organism evidence="6 7">
    <name type="scientific">Tulasnella calospora MUT 4182</name>
    <dbReference type="NCBI Taxonomy" id="1051891"/>
    <lineage>
        <taxon>Eukaryota</taxon>
        <taxon>Fungi</taxon>
        <taxon>Dikarya</taxon>
        <taxon>Basidiomycota</taxon>
        <taxon>Agaricomycotina</taxon>
        <taxon>Agaricomycetes</taxon>
        <taxon>Cantharellales</taxon>
        <taxon>Tulasnellaceae</taxon>
        <taxon>Tulasnella</taxon>
    </lineage>
</organism>
<dbReference type="Pfam" id="PF00067">
    <property type="entry name" value="p450"/>
    <property type="match status" value="1"/>
</dbReference>
<evidence type="ECO:0000256" key="5">
    <source>
        <dbReference type="ARBA" id="ARBA00023004"/>
    </source>
</evidence>
<evidence type="ECO:0000256" key="2">
    <source>
        <dbReference type="ARBA" id="ARBA00010617"/>
    </source>
</evidence>
<reference evidence="7" key="2">
    <citation type="submission" date="2015-01" db="EMBL/GenBank/DDBJ databases">
        <title>Evolutionary Origins and Diversification of the Mycorrhizal Mutualists.</title>
        <authorList>
            <consortium name="DOE Joint Genome Institute"/>
            <consortium name="Mycorrhizal Genomics Consortium"/>
            <person name="Kohler A."/>
            <person name="Kuo A."/>
            <person name="Nagy L.G."/>
            <person name="Floudas D."/>
            <person name="Copeland A."/>
            <person name="Barry K.W."/>
            <person name="Cichocki N."/>
            <person name="Veneault-Fourrey C."/>
            <person name="LaButti K."/>
            <person name="Lindquist E.A."/>
            <person name="Lipzen A."/>
            <person name="Lundell T."/>
            <person name="Morin E."/>
            <person name="Murat C."/>
            <person name="Riley R."/>
            <person name="Ohm R."/>
            <person name="Sun H."/>
            <person name="Tunlid A."/>
            <person name="Henrissat B."/>
            <person name="Grigoriev I.V."/>
            <person name="Hibbett D.S."/>
            <person name="Martin F."/>
        </authorList>
    </citation>
    <scope>NUCLEOTIDE SEQUENCE [LARGE SCALE GENOMIC DNA]</scope>
    <source>
        <strain evidence="7">MUT 4182</strain>
    </source>
</reference>
<sequence>MDALSATISRVSEATTERLPKNVSEWAVPAAAATAALIVGLYLVRANKDKDKSPPMVSSWVPWIGSQWALDKDPDAFMKAAQQKFPGGIFGAKTTGRTMYYITDSALINQVYKQPKNFAMSLVQKEWGKNCFSYSDKALFETPALRTEIFPHMRQCMAPVNMMNLVESFERCLSKAIKTFPIPEPGSSVSLHDLILRLAHRATGAAWYGPTFDVESFWDDWQGFDDGVYKVALAYPVPLCPHFVKCRERVIQRFLEYLDDPAHEPCEMIGEMERLGRDVAKLDRRDLGVMIMACYWPLMANVPWGSFWLLVFQLQRSEGIAPILAELDAAGEAWSATQPDPTISYLSNLTAFFQSQPELPLFQSTINEVLRFTSDSYSMRGVVPDEGAVLGGYELKKNDTLIMSTRSVHLDEALFGADAKQFNPRRWLDPLSEEAKGSFRPYGGGVSRHFASYHVKIFLTTLLHTFRFEVDKIKSPGPSPVTISSENRGFGLRRPQGELFVKVTRI</sequence>
<dbReference type="Gene3D" id="1.10.630.10">
    <property type="entry name" value="Cytochrome P450"/>
    <property type="match status" value="1"/>
</dbReference>
<evidence type="ECO:0000256" key="4">
    <source>
        <dbReference type="ARBA" id="ARBA00022723"/>
    </source>
</evidence>
<keyword evidence="3" id="KW-0349">Heme</keyword>
<dbReference type="STRING" id="1051891.A0A0C3LD76"/>
<keyword evidence="5" id="KW-0408">Iron</keyword>
<dbReference type="InterPro" id="IPR001128">
    <property type="entry name" value="Cyt_P450"/>
</dbReference>
<accession>A0A0C3LD76</accession>
<protein>
    <recommendedName>
        <fullName evidence="8">Cytochrome P450</fullName>
    </recommendedName>
</protein>
<evidence type="ECO:0000313" key="7">
    <source>
        <dbReference type="Proteomes" id="UP000054248"/>
    </source>
</evidence>
<name>A0A0C3LD76_9AGAM</name>
<evidence type="ECO:0000313" key="6">
    <source>
        <dbReference type="EMBL" id="KIO19392.1"/>
    </source>
</evidence>
<dbReference type="InterPro" id="IPR050529">
    <property type="entry name" value="CYP450_sterol_14alpha_dmase"/>
</dbReference>
<keyword evidence="7" id="KW-1185">Reference proteome</keyword>
<dbReference type="GO" id="GO:0005506">
    <property type="term" value="F:iron ion binding"/>
    <property type="evidence" value="ECO:0007669"/>
    <property type="project" value="InterPro"/>
</dbReference>
<evidence type="ECO:0000256" key="1">
    <source>
        <dbReference type="ARBA" id="ARBA00001971"/>
    </source>
</evidence>
<dbReference type="GO" id="GO:0008395">
    <property type="term" value="F:steroid hydroxylase activity"/>
    <property type="evidence" value="ECO:0007669"/>
    <property type="project" value="TreeGrafter"/>
</dbReference>
<dbReference type="PANTHER" id="PTHR24304">
    <property type="entry name" value="CYTOCHROME P450 FAMILY 7"/>
    <property type="match status" value="1"/>
</dbReference>
<dbReference type="GO" id="GO:0016705">
    <property type="term" value="F:oxidoreductase activity, acting on paired donors, with incorporation or reduction of molecular oxygen"/>
    <property type="evidence" value="ECO:0007669"/>
    <property type="project" value="InterPro"/>
</dbReference>
<gene>
    <name evidence="6" type="ORF">M407DRAFT_30966</name>
</gene>
<dbReference type="PANTHER" id="PTHR24304:SF2">
    <property type="entry name" value="24-HYDROXYCHOLESTEROL 7-ALPHA-HYDROXYLASE"/>
    <property type="match status" value="1"/>
</dbReference>
<dbReference type="GO" id="GO:0020037">
    <property type="term" value="F:heme binding"/>
    <property type="evidence" value="ECO:0007669"/>
    <property type="project" value="InterPro"/>
</dbReference>
<proteinExistence type="inferred from homology"/>
<dbReference type="OrthoDB" id="3366823at2759"/>
<dbReference type="PRINTS" id="PR00465">
    <property type="entry name" value="EP450IV"/>
</dbReference>
<dbReference type="InterPro" id="IPR036396">
    <property type="entry name" value="Cyt_P450_sf"/>
</dbReference>
<dbReference type="SUPFAM" id="SSF48264">
    <property type="entry name" value="Cytochrome P450"/>
    <property type="match status" value="1"/>
</dbReference>
<dbReference type="InterPro" id="IPR002403">
    <property type="entry name" value="Cyt_P450_E_grp-IV"/>
</dbReference>
<evidence type="ECO:0008006" key="8">
    <source>
        <dbReference type="Google" id="ProtNLM"/>
    </source>
</evidence>
<dbReference type="AlphaFoldDB" id="A0A0C3LD76"/>
<reference evidence="6 7" key="1">
    <citation type="submission" date="2014-04" db="EMBL/GenBank/DDBJ databases">
        <authorList>
            <consortium name="DOE Joint Genome Institute"/>
            <person name="Kuo A."/>
            <person name="Girlanda M."/>
            <person name="Perotto S."/>
            <person name="Kohler A."/>
            <person name="Nagy L.G."/>
            <person name="Floudas D."/>
            <person name="Copeland A."/>
            <person name="Barry K.W."/>
            <person name="Cichocki N."/>
            <person name="Veneault-Fourrey C."/>
            <person name="LaButti K."/>
            <person name="Lindquist E.A."/>
            <person name="Lipzen A."/>
            <person name="Lundell T."/>
            <person name="Morin E."/>
            <person name="Murat C."/>
            <person name="Sun H."/>
            <person name="Tunlid A."/>
            <person name="Henrissat B."/>
            <person name="Grigoriev I.V."/>
            <person name="Hibbett D.S."/>
            <person name="Martin F."/>
            <person name="Nordberg H.P."/>
            <person name="Cantor M.N."/>
            <person name="Hua S.X."/>
        </authorList>
    </citation>
    <scope>NUCLEOTIDE SEQUENCE [LARGE SCALE GENOMIC DNA]</scope>
    <source>
        <strain evidence="6 7">MUT 4182</strain>
    </source>
</reference>
<comment type="similarity">
    <text evidence="2">Belongs to the cytochrome P450 family.</text>
</comment>
<dbReference type="Proteomes" id="UP000054248">
    <property type="component" value="Unassembled WGS sequence"/>
</dbReference>
<evidence type="ECO:0000256" key="3">
    <source>
        <dbReference type="ARBA" id="ARBA00022617"/>
    </source>
</evidence>
<dbReference type="EMBL" id="KN823224">
    <property type="protein sequence ID" value="KIO19392.1"/>
    <property type="molecule type" value="Genomic_DNA"/>
</dbReference>